<dbReference type="InParanoid" id="A0A067N9R2"/>
<evidence type="ECO:0000313" key="1">
    <source>
        <dbReference type="EMBL" id="KDQ23705.1"/>
    </source>
</evidence>
<gene>
    <name evidence="1" type="ORF">PLEOSDRAFT_1108191</name>
</gene>
<dbReference type="EMBL" id="KL198012">
    <property type="protein sequence ID" value="KDQ23705.1"/>
    <property type="molecule type" value="Genomic_DNA"/>
</dbReference>
<accession>A0A067N9R2</accession>
<dbReference type="AlphaFoldDB" id="A0A067N9R2"/>
<dbReference type="OrthoDB" id="3268838at2759"/>
<reference evidence="2" key="1">
    <citation type="journal article" date="2014" name="Proc. Natl. Acad. Sci. U.S.A.">
        <title>Extensive sampling of basidiomycete genomes demonstrates inadequacy of the white-rot/brown-rot paradigm for wood decay fungi.</title>
        <authorList>
            <person name="Riley R."/>
            <person name="Salamov A.A."/>
            <person name="Brown D.W."/>
            <person name="Nagy L.G."/>
            <person name="Floudas D."/>
            <person name="Held B.W."/>
            <person name="Levasseur A."/>
            <person name="Lombard V."/>
            <person name="Morin E."/>
            <person name="Otillar R."/>
            <person name="Lindquist E.A."/>
            <person name="Sun H."/>
            <person name="LaButti K.M."/>
            <person name="Schmutz J."/>
            <person name="Jabbour D."/>
            <person name="Luo H."/>
            <person name="Baker S.E."/>
            <person name="Pisabarro A.G."/>
            <person name="Walton J.D."/>
            <person name="Blanchette R.A."/>
            <person name="Henrissat B."/>
            <person name="Martin F."/>
            <person name="Cullen D."/>
            <person name="Hibbett D.S."/>
            <person name="Grigoriev I.V."/>
        </authorList>
    </citation>
    <scope>NUCLEOTIDE SEQUENCE [LARGE SCALE GENOMIC DNA]</scope>
    <source>
        <strain evidence="2">PC15</strain>
    </source>
</reference>
<dbReference type="STRING" id="1137138.A0A067N9R2"/>
<dbReference type="HOGENOM" id="CLU_022273_0_0_1"/>
<sequence>MPEYVELLSSQLVIQHWLSAMQQQSGENPLWQSIYVDTTIPEDSRKQSPPEVRAQDPFQIPLEAPAELPLKAWRKLAEVHFHPRNIILRFMVEGARPHDLWMRVQMLTHMVSQIYTEEEFKGICTVDKELRSKIALGLGFTVNLPHAQLGKKATKFFLVFSSLDLLFTITYASSREGLGVFPESIFFNFEVVLERIIRWATYHRGMNINRYVPLAMRVIRDTGTVFSGVGVYTISEVFYMAGLAPDLTEGEVFDNPSRFARLVEAYYSYAARAHKEIWLYVSPYLKGGYSLAIKNEHRTCYARRLYVYGKTNATMPLRLQTQFKELNKLIHSQDRLQCRWQLGYFDPFEPTYIQEGLKKPHNLGALIFSKGVWEQMGGTIWVNNPLTAYFKNLVPMRWRPKLPGDSLHLPDPLQDVMFSPKRTFLHASIVSDSKMVSTTYTLPSTYLNGKLYITDLNELTVRATSR</sequence>
<dbReference type="Proteomes" id="UP000027073">
    <property type="component" value="Unassembled WGS sequence"/>
</dbReference>
<name>A0A067N9R2_PLEO1</name>
<organism evidence="1 2">
    <name type="scientific">Pleurotus ostreatus (strain PC15)</name>
    <name type="common">Oyster mushroom</name>
    <dbReference type="NCBI Taxonomy" id="1137138"/>
    <lineage>
        <taxon>Eukaryota</taxon>
        <taxon>Fungi</taxon>
        <taxon>Dikarya</taxon>
        <taxon>Basidiomycota</taxon>
        <taxon>Agaricomycotina</taxon>
        <taxon>Agaricomycetes</taxon>
        <taxon>Agaricomycetidae</taxon>
        <taxon>Agaricales</taxon>
        <taxon>Pleurotineae</taxon>
        <taxon>Pleurotaceae</taxon>
        <taxon>Pleurotus</taxon>
    </lineage>
</organism>
<evidence type="ECO:0000313" key="2">
    <source>
        <dbReference type="Proteomes" id="UP000027073"/>
    </source>
</evidence>
<protein>
    <submittedName>
        <fullName evidence="1">Uncharacterized protein</fullName>
    </submittedName>
</protein>
<proteinExistence type="predicted"/>
<dbReference type="VEuPathDB" id="FungiDB:PLEOSDRAFT_1108191"/>